<evidence type="ECO:0000313" key="2">
    <source>
        <dbReference type="EMBL" id="EPQ59300.1"/>
    </source>
</evidence>
<keyword evidence="3" id="KW-1185">Reference proteome</keyword>
<evidence type="ECO:0000256" key="1">
    <source>
        <dbReference type="SAM" id="MobiDB-lite"/>
    </source>
</evidence>
<dbReference type="KEGG" id="gtr:GLOTRDRAFT_125606"/>
<reference evidence="2 3" key="1">
    <citation type="journal article" date="2012" name="Science">
        <title>The Paleozoic origin of enzymatic lignin decomposition reconstructed from 31 fungal genomes.</title>
        <authorList>
            <person name="Floudas D."/>
            <person name="Binder M."/>
            <person name="Riley R."/>
            <person name="Barry K."/>
            <person name="Blanchette R.A."/>
            <person name="Henrissat B."/>
            <person name="Martinez A.T."/>
            <person name="Otillar R."/>
            <person name="Spatafora J.W."/>
            <person name="Yadav J.S."/>
            <person name="Aerts A."/>
            <person name="Benoit I."/>
            <person name="Boyd A."/>
            <person name="Carlson A."/>
            <person name="Copeland A."/>
            <person name="Coutinho P.M."/>
            <person name="de Vries R.P."/>
            <person name="Ferreira P."/>
            <person name="Findley K."/>
            <person name="Foster B."/>
            <person name="Gaskell J."/>
            <person name="Glotzer D."/>
            <person name="Gorecki P."/>
            <person name="Heitman J."/>
            <person name="Hesse C."/>
            <person name="Hori C."/>
            <person name="Igarashi K."/>
            <person name="Jurgens J.A."/>
            <person name="Kallen N."/>
            <person name="Kersten P."/>
            <person name="Kohler A."/>
            <person name="Kuees U."/>
            <person name="Kumar T.K.A."/>
            <person name="Kuo A."/>
            <person name="LaButti K."/>
            <person name="Larrondo L.F."/>
            <person name="Lindquist E."/>
            <person name="Ling A."/>
            <person name="Lombard V."/>
            <person name="Lucas S."/>
            <person name="Lundell T."/>
            <person name="Martin R."/>
            <person name="McLaughlin D.J."/>
            <person name="Morgenstern I."/>
            <person name="Morin E."/>
            <person name="Murat C."/>
            <person name="Nagy L.G."/>
            <person name="Nolan M."/>
            <person name="Ohm R.A."/>
            <person name="Patyshakuliyeva A."/>
            <person name="Rokas A."/>
            <person name="Ruiz-Duenas F.J."/>
            <person name="Sabat G."/>
            <person name="Salamov A."/>
            <person name="Samejima M."/>
            <person name="Schmutz J."/>
            <person name="Slot J.C."/>
            <person name="St John F."/>
            <person name="Stenlid J."/>
            <person name="Sun H."/>
            <person name="Sun S."/>
            <person name="Syed K."/>
            <person name="Tsang A."/>
            <person name="Wiebenga A."/>
            <person name="Young D."/>
            <person name="Pisabarro A."/>
            <person name="Eastwood D.C."/>
            <person name="Martin F."/>
            <person name="Cullen D."/>
            <person name="Grigoriev I.V."/>
            <person name="Hibbett D.S."/>
        </authorList>
    </citation>
    <scope>NUCLEOTIDE SEQUENCE [LARGE SCALE GENOMIC DNA]</scope>
    <source>
        <strain evidence="2 3">ATCC 11539</strain>
    </source>
</reference>
<dbReference type="Proteomes" id="UP000030669">
    <property type="component" value="Unassembled WGS sequence"/>
</dbReference>
<organism evidence="2 3">
    <name type="scientific">Gloeophyllum trabeum (strain ATCC 11539 / FP-39264 / Madison 617)</name>
    <name type="common">Brown rot fungus</name>
    <dbReference type="NCBI Taxonomy" id="670483"/>
    <lineage>
        <taxon>Eukaryota</taxon>
        <taxon>Fungi</taxon>
        <taxon>Dikarya</taxon>
        <taxon>Basidiomycota</taxon>
        <taxon>Agaricomycotina</taxon>
        <taxon>Agaricomycetes</taxon>
        <taxon>Gloeophyllales</taxon>
        <taxon>Gloeophyllaceae</taxon>
        <taxon>Gloeophyllum</taxon>
    </lineage>
</organism>
<protein>
    <submittedName>
        <fullName evidence="2">Uncharacterized protein</fullName>
    </submittedName>
</protein>
<feature type="compositionally biased region" description="Basic and acidic residues" evidence="1">
    <location>
        <begin position="204"/>
        <end position="220"/>
    </location>
</feature>
<dbReference type="EMBL" id="KB469297">
    <property type="protein sequence ID" value="EPQ59300.1"/>
    <property type="molecule type" value="Genomic_DNA"/>
</dbReference>
<accession>S7RWM1</accession>
<dbReference type="OrthoDB" id="3240950at2759"/>
<proteinExistence type="predicted"/>
<evidence type="ECO:0000313" key="3">
    <source>
        <dbReference type="Proteomes" id="UP000030669"/>
    </source>
</evidence>
<name>S7RWM1_GLOTA</name>
<sequence>MPPPKIFQAFKRSTSRGGSAAPTHGMEPRPYEYGSVGRNSHYRPDTMYTDATGHSAYSGRTAIDDDEDYEDLGEYSNARHHAIPVELSDTSESRIPRVQRMDDPRSTMYDTIPEEDEETARTVSDDYVDIGHHPHGDYYHRSRSSHYTDDTMMQDYGPLSLSSTSRDAYALETWADYRDYGAASSSHRQAKYQETTAKVNFAPQERHRDRYDRRDNREQTLPRREYTQPAVHTISHSGSRRRGETYYIIPGNKPVIFKDQRGNEIARVGDFSGKTRSRRRHPIIVQDEYGHELYRSGDVDDPYGRSRDHGNHRYASLFRHGVLRVVIVPP</sequence>
<gene>
    <name evidence="2" type="ORF">GLOTRDRAFT_125606</name>
</gene>
<feature type="region of interest" description="Disordered" evidence="1">
    <location>
        <begin position="1"/>
        <end position="64"/>
    </location>
</feature>
<dbReference type="GeneID" id="19301267"/>
<dbReference type="HOGENOM" id="CLU_667504_0_0_1"/>
<dbReference type="eggNOG" id="ENOG502RCT4">
    <property type="taxonomic scope" value="Eukaryota"/>
</dbReference>
<dbReference type="RefSeq" id="XP_007862332.1">
    <property type="nucleotide sequence ID" value="XM_007864141.1"/>
</dbReference>
<feature type="region of interest" description="Disordered" evidence="1">
    <location>
        <begin position="188"/>
        <end position="220"/>
    </location>
</feature>
<dbReference type="AlphaFoldDB" id="S7RWM1"/>
<feature type="compositionally biased region" description="Polar residues" evidence="1">
    <location>
        <begin position="188"/>
        <end position="198"/>
    </location>
</feature>